<gene>
    <name evidence="5" type="ORF">QR680_002002</name>
</gene>
<evidence type="ECO:0000313" key="5">
    <source>
        <dbReference type="EMBL" id="KAK0397138.1"/>
    </source>
</evidence>
<keyword evidence="6" id="KW-1185">Reference proteome</keyword>
<dbReference type="Pfam" id="PF07690">
    <property type="entry name" value="MFS_1"/>
    <property type="match status" value="1"/>
</dbReference>
<dbReference type="InterPro" id="IPR011701">
    <property type="entry name" value="MFS"/>
</dbReference>
<evidence type="ECO:0000256" key="1">
    <source>
        <dbReference type="ARBA" id="ARBA00004141"/>
    </source>
</evidence>
<feature type="transmembrane region" description="Helical" evidence="3">
    <location>
        <begin position="525"/>
        <end position="543"/>
    </location>
</feature>
<comment type="subcellular location">
    <subcellularLocation>
        <location evidence="1">Membrane</location>
        <topology evidence="1">Multi-pass membrane protein</topology>
    </subcellularLocation>
</comment>
<dbReference type="Proteomes" id="UP001175271">
    <property type="component" value="Unassembled WGS sequence"/>
</dbReference>
<protein>
    <recommendedName>
        <fullName evidence="4">Major facilitator superfamily (MFS) profile domain-containing protein</fullName>
    </recommendedName>
</protein>
<dbReference type="SUPFAM" id="SSF103473">
    <property type="entry name" value="MFS general substrate transporter"/>
    <property type="match status" value="1"/>
</dbReference>
<feature type="transmembrane region" description="Helical" evidence="3">
    <location>
        <begin position="454"/>
        <end position="472"/>
    </location>
</feature>
<feature type="transmembrane region" description="Helical" evidence="3">
    <location>
        <begin position="424"/>
        <end position="442"/>
    </location>
</feature>
<keyword evidence="3" id="KW-0812">Transmembrane</keyword>
<feature type="transmembrane region" description="Helical" evidence="3">
    <location>
        <begin position="484"/>
        <end position="504"/>
    </location>
</feature>
<dbReference type="PANTHER" id="PTHR45757:SF23">
    <property type="entry name" value="MAJOR FACILITATOR SUPERFAMILY (MFS) PROFILE DOMAIN-CONTAINING PROTEIN"/>
    <property type="match status" value="1"/>
</dbReference>
<dbReference type="InterPro" id="IPR036259">
    <property type="entry name" value="MFS_trans_sf"/>
</dbReference>
<evidence type="ECO:0000256" key="3">
    <source>
        <dbReference type="SAM" id="Phobius"/>
    </source>
</evidence>
<evidence type="ECO:0000259" key="4">
    <source>
        <dbReference type="PROSITE" id="PS50850"/>
    </source>
</evidence>
<proteinExistence type="predicted"/>
<dbReference type="PROSITE" id="PS50850">
    <property type="entry name" value="MFS"/>
    <property type="match status" value="1"/>
</dbReference>
<dbReference type="EMBL" id="JAUCMV010000005">
    <property type="protein sequence ID" value="KAK0397138.1"/>
    <property type="molecule type" value="Genomic_DNA"/>
</dbReference>
<accession>A0AA39H2H7</accession>
<feature type="transmembrane region" description="Helical" evidence="3">
    <location>
        <begin position="228"/>
        <end position="248"/>
    </location>
</feature>
<feature type="transmembrane region" description="Helical" evidence="3">
    <location>
        <begin position="320"/>
        <end position="340"/>
    </location>
</feature>
<name>A0AA39H2H7_9BILA</name>
<dbReference type="GO" id="GO:0022857">
    <property type="term" value="F:transmembrane transporter activity"/>
    <property type="evidence" value="ECO:0007669"/>
    <property type="project" value="InterPro"/>
</dbReference>
<keyword evidence="3" id="KW-1133">Transmembrane helix</keyword>
<feature type="compositionally biased region" description="Polar residues" evidence="2">
    <location>
        <begin position="84"/>
        <end position="95"/>
    </location>
</feature>
<feature type="transmembrane region" description="Helical" evidence="3">
    <location>
        <begin position="201"/>
        <end position="221"/>
    </location>
</feature>
<keyword evidence="3" id="KW-0472">Membrane</keyword>
<comment type="caution">
    <text evidence="5">The sequence shown here is derived from an EMBL/GenBank/DDBJ whole genome shotgun (WGS) entry which is preliminary data.</text>
</comment>
<evidence type="ECO:0000256" key="2">
    <source>
        <dbReference type="SAM" id="MobiDB-lite"/>
    </source>
</evidence>
<dbReference type="Gene3D" id="1.20.1250.20">
    <property type="entry name" value="MFS general substrate transporter like domains"/>
    <property type="match status" value="2"/>
</dbReference>
<reference evidence="5" key="1">
    <citation type="submission" date="2023-06" db="EMBL/GenBank/DDBJ databases">
        <title>Genomic analysis of the entomopathogenic nematode Steinernema hermaphroditum.</title>
        <authorList>
            <person name="Schwarz E.M."/>
            <person name="Heppert J.K."/>
            <person name="Baniya A."/>
            <person name="Schwartz H.T."/>
            <person name="Tan C.-H."/>
            <person name="Antoshechkin I."/>
            <person name="Sternberg P.W."/>
            <person name="Goodrich-Blair H."/>
            <person name="Dillman A.R."/>
        </authorList>
    </citation>
    <scope>NUCLEOTIDE SEQUENCE</scope>
    <source>
        <strain evidence="5">PS9179</strain>
        <tissue evidence="5">Whole animal</tissue>
    </source>
</reference>
<feature type="transmembrane region" description="Helical" evidence="3">
    <location>
        <begin position="254"/>
        <end position="274"/>
    </location>
</feature>
<evidence type="ECO:0000313" key="6">
    <source>
        <dbReference type="Proteomes" id="UP001175271"/>
    </source>
</evidence>
<dbReference type="PANTHER" id="PTHR45757">
    <property type="entry name" value="PROTEIN CBG23364-RELATED"/>
    <property type="match status" value="1"/>
</dbReference>
<feature type="transmembrane region" description="Helical" evidence="3">
    <location>
        <begin position="139"/>
        <end position="163"/>
    </location>
</feature>
<feature type="transmembrane region" description="Helical" evidence="3">
    <location>
        <begin position="549"/>
        <end position="569"/>
    </location>
</feature>
<feature type="domain" description="Major facilitator superfamily (MFS) profile" evidence="4">
    <location>
        <begin position="140"/>
        <end position="573"/>
    </location>
</feature>
<feature type="region of interest" description="Disordered" evidence="2">
    <location>
        <begin position="74"/>
        <end position="106"/>
    </location>
</feature>
<dbReference type="GO" id="GO:0016020">
    <property type="term" value="C:membrane"/>
    <property type="evidence" value="ECO:0007669"/>
    <property type="project" value="UniProtKB-SubCell"/>
</dbReference>
<organism evidence="5 6">
    <name type="scientific">Steinernema hermaphroditum</name>
    <dbReference type="NCBI Taxonomy" id="289476"/>
    <lineage>
        <taxon>Eukaryota</taxon>
        <taxon>Metazoa</taxon>
        <taxon>Ecdysozoa</taxon>
        <taxon>Nematoda</taxon>
        <taxon>Chromadorea</taxon>
        <taxon>Rhabditida</taxon>
        <taxon>Tylenchina</taxon>
        <taxon>Panagrolaimomorpha</taxon>
        <taxon>Strongyloidoidea</taxon>
        <taxon>Steinernematidae</taxon>
        <taxon>Steinernema</taxon>
    </lineage>
</organism>
<feature type="transmembrane region" description="Helical" evidence="3">
    <location>
        <begin position="286"/>
        <end position="308"/>
    </location>
</feature>
<dbReference type="AlphaFoldDB" id="A0AA39H2H7"/>
<feature type="region of interest" description="Disordered" evidence="2">
    <location>
        <begin position="48"/>
        <end position="67"/>
    </location>
</feature>
<dbReference type="InterPro" id="IPR020846">
    <property type="entry name" value="MFS_dom"/>
</dbReference>
<sequence>MTVIITDMDMVLITMIMDMAAVGEIKEGSGTVAMETRAEIGETTVEGTVEDSAEAVKEETVDGTTALKETRQAGATALKETKQDGATTLTETKQAGATALKETREDGATADMTTITDTMKISAVGETKGRYDDPQDDRFVLLPIVMLALTSIWSNIIVFNFVLLCMAPPEAINSSNTYRNESRNDAVEISVSRFGAWEKSWITGAVALGALAAHFPIVHIVNKYSLRIPFFCFGLLSSITTILLPQALGWGYGWAIFLRVLQGIAFAGNFPAIGKFTSKWTYYKQNGMFVSTCVAFIQLSPTITNPVAGALCSSDIGWRWAVYGHGKITLIIFLLFFMFYRDEPRAHPFVSDIEASKIERQKSIILSEQDDRVPYKSILKTKAVWAVWMAGIGNFFCVNTIFLFSSAYFMYVLDFAVAETGLNAAIPSVLQFLLKLFCGFISDKIRCVNETNKLRIFNSIAFFGSTIFFITLSFLDSSHKQTCMILMSIATGFLGFSTGGFFKAGAMISGNYNHFVTGNISLTKTFTMLIVPFVVTGIAPANSAAQWKIVFYIIAAVLVATNLFFVIFINANAPEWSKMSEQPNVVSTQYRIFPRELQPDLKHTCSSPTIMAIDVY</sequence>
<feature type="transmembrane region" description="Helical" evidence="3">
    <location>
        <begin position="385"/>
        <end position="412"/>
    </location>
</feature>